<protein>
    <recommendedName>
        <fullName evidence="2">HTH psq-type domain-containing protein</fullName>
    </recommendedName>
</protein>
<dbReference type="EMBL" id="CAVNYO010000397">
    <property type="protein sequence ID" value="CAK5273436.1"/>
    <property type="molecule type" value="Genomic_DNA"/>
</dbReference>
<evidence type="ECO:0000256" key="1">
    <source>
        <dbReference type="SAM" id="MobiDB-lite"/>
    </source>
</evidence>
<dbReference type="SUPFAM" id="SSF54160">
    <property type="entry name" value="Chromo domain-like"/>
    <property type="match status" value="1"/>
</dbReference>
<reference evidence="3" key="1">
    <citation type="submission" date="2023-11" db="EMBL/GenBank/DDBJ databases">
        <authorList>
            <person name="De Vega J J."/>
            <person name="De Vega J J."/>
        </authorList>
    </citation>
    <scope>NUCLEOTIDE SEQUENCE</scope>
</reference>
<feature type="compositionally biased region" description="Low complexity" evidence="1">
    <location>
        <begin position="29"/>
        <end position="38"/>
    </location>
</feature>
<feature type="compositionally biased region" description="Pro residues" evidence="1">
    <location>
        <begin position="16"/>
        <end position="28"/>
    </location>
</feature>
<gene>
    <name evidence="3" type="ORF">MYCIT1_LOCUS19941</name>
</gene>
<dbReference type="GO" id="GO:0003677">
    <property type="term" value="F:DNA binding"/>
    <property type="evidence" value="ECO:0007669"/>
    <property type="project" value="InterPro"/>
</dbReference>
<evidence type="ECO:0000313" key="3">
    <source>
        <dbReference type="EMBL" id="CAK5273436.1"/>
    </source>
</evidence>
<dbReference type="GO" id="GO:0005634">
    <property type="term" value="C:nucleus"/>
    <property type="evidence" value="ECO:0007669"/>
    <property type="project" value="TreeGrafter"/>
</dbReference>
<feature type="compositionally biased region" description="Pro residues" evidence="1">
    <location>
        <begin position="338"/>
        <end position="354"/>
    </location>
</feature>
<feature type="region of interest" description="Disordered" evidence="1">
    <location>
        <begin position="1"/>
        <end position="45"/>
    </location>
</feature>
<dbReference type="InterPro" id="IPR050863">
    <property type="entry name" value="CenT-Element_Derived"/>
</dbReference>
<name>A0AAD2HEE8_9AGAR</name>
<dbReference type="Gene3D" id="2.40.50.40">
    <property type="match status" value="1"/>
</dbReference>
<dbReference type="AlphaFoldDB" id="A0AAD2HEE8"/>
<sequence>MEPRRSSRLKASVPDLLPPPPLPPPTTPAVPATATEPASDIDSSETNLPELVDIDPDNITQEALDPADFVDTPMEDLDIEVRYELALVSIREGGMSLRAAAKKYYVPRSTLSRRMNGARSRQDGHEDQQLLTKPTEAGVCGQRGMPMSLKTVEDLGTQLAGRPVGRSWAQRFKSRHANELTVRWTQQLEKCRANNLNTTTVNQYFDLLGNTIEKYDIKPSNIYNMDEKGIQLGLSGRAQVLVDRDQKVVRRVTDGDRELVTVIETVCADGSSLAPTVIFRVPKYEFEPAKLFSTRASVPSLPPQPNLFVSPVSESVLQSNEAMADPDHTPPSLNASSTPPPSSPPPLTLPPSTPPQTTSEAEDVLRQILRIGIPSPIKGPALRKLQQDQAQILLLEIENQKLRENCFAKKNRGKRKYITTAAHLLTPEETSCEEIKQEWGPTLKQLGRVLAHIENWMSENGRDHDGSAISPPHAFDWIEEEKLDPWLNKALFRRKLRRPLSRGCKGCALAGTVFVPMAIPVRGGGRGRGNGRGRPKGPGHGRGRGNSRGKGRGSIDSQTGRRGRGQGSRGQTSRRGGRGRGDSSDDSTPVSDDEEELDMSLQAETEHDLDSSEDWDTPPPSAKPSRPTSPSLKDPPSFDSPSNDPGMVQVVEPDSGSEDEEETVVTSINGHRWIQGNLEFMVVWEDGDITWEALSNVDECEAMTIYIENRGRVDPLDLPKRKHLIDRSLQPTVQQ</sequence>
<dbReference type="PANTHER" id="PTHR19303">
    <property type="entry name" value="TRANSPOSON"/>
    <property type="match status" value="1"/>
</dbReference>
<dbReference type="InterPro" id="IPR016197">
    <property type="entry name" value="Chromo-like_dom_sf"/>
</dbReference>
<dbReference type="Gene3D" id="1.10.10.60">
    <property type="entry name" value="Homeodomain-like"/>
    <property type="match status" value="1"/>
</dbReference>
<feature type="region of interest" description="Disordered" evidence="1">
    <location>
        <begin position="316"/>
        <end position="361"/>
    </location>
</feature>
<dbReference type="PANTHER" id="PTHR19303:SF74">
    <property type="entry name" value="POGO TRANSPOSABLE ELEMENT WITH KRAB DOMAIN"/>
    <property type="match status" value="1"/>
</dbReference>
<dbReference type="SUPFAM" id="SSF46689">
    <property type="entry name" value="Homeodomain-like"/>
    <property type="match status" value="1"/>
</dbReference>
<feature type="domain" description="HTH psq-type" evidence="2">
    <location>
        <begin position="85"/>
        <end position="118"/>
    </location>
</feature>
<comment type="caution">
    <text evidence="3">The sequence shown here is derived from an EMBL/GenBank/DDBJ whole genome shotgun (WGS) entry which is preliminary data.</text>
</comment>
<dbReference type="InterPro" id="IPR009057">
    <property type="entry name" value="Homeodomain-like_sf"/>
</dbReference>
<feature type="region of interest" description="Disordered" evidence="1">
    <location>
        <begin position="519"/>
        <end position="661"/>
    </location>
</feature>
<dbReference type="InterPro" id="IPR007889">
    <property type="entry name" value="HTH_Psq"/>
</dbReference>
<feature type="compositionally biased region" description="Low complexity" evidence="1">
    <location>
        <begin position="634"/>
        <end position="645"/>
    </location>
</feature>
<evidence type="ECO:0000313" key="4">
    <source>
        <dbReference type="Proteomes" id="UP001295794"/>
    </source>
</evidence>
<dbReference type="CDD" id="cd00024">
    <property type="entry name" value="CD_CSD"/>
    <property type="match status" value="1"/>
</dbReference>
<organism evidence="3 4">
    <name type="scientific">Mycena citricolor</name>
    <dbReference type="NCBI Taxonomy" id="2018698"/>
    <lineage>
        <taxon>Eukaryota</taxon>
        <taxon>Fungi</taxon>
        <taxon>Dikarya</taxon>
        <taxon>Basidiomycota</taxon>
        <taxon>Agaricomycotina</taxon>
        <taxon>Agaricomycetes</taxon>
        <taxon>Agaricomycetidae</taxon>
        <taxon>Agaricales</taxon>
        <taxon>Marasmiineae</taxon>
        <taxon>Mycenaceae</taxon>
        <taxon>Mycena</taxon>
    </lineage>
</organism>
<proteinExistence type="predicted"/>
<dbReference type="Pfam" id="PF05225">
    <property type="entry name" value="HTH_psq"/>
    <property type="match status" value="1"/>
</dbReference>
<feature type="compositionally biased region" description="Basic residues" evidence="1">
    <location>
        <begin position="529"/>
        <end position="551"/>
    </location>
</feature>
<dbReference type="Proteomes" id="UP001295794">
    <property type="component" value="Unassembled WGS sequence"/>
</dbReference>
<keyword evidence="4" id="KW-1185">Reference proteome</keyword>
<accession>A0AAD2HEE8</accession>
<evidence type="ECO:0000259" key="2">
    <source>
        <dbReference type="Pfam" id="PF05225"/>
    </source>
</evidence>